<sequence length="334" mass="36701">MEIRLKAAYFWQWKRISIIVLFLILLTASLMIGSSASVSFNALFNKDLTAWSVLWHSRIPRTAAIILSAAGLSVAGLIMQAISRNKFMSPSTSGTTDAAAFGLLLSYIFLNQQPGIVQTLFAFVFAFFSTLIFTSVINRLKIREVVYIPLIGMMYGGLISALTTAVAYRFDVMQMMTAINLGSFARIGDFSTVYIVILPLVFAITYSTRFSIIGMGEDFSKNLGLNYNRVVFVGLVIIALISAATFVAVGPLPFVGLIIPNMATSFYGDNMKKSIIDLMFFGADFVLVCDVLSRLVIHPFEMSVSLTISIIGGIIFMIYLIRGLRGAKKIKTAN</sequence>
<dbReference type="Proteomes" id="UP000050326">
    <property type="component" value="Unassembled WGS sequence"/>
</dbReference>
<dbReference type="SUPFAM" id="SSF81345">
    <property type="entry name" value="ABC transporter involved in vitamin B12 uptake, BtuC"/>
    <property type="match status" value="1"/>
</dbReference>
<dbReference type="PANTHER" id="PTHR30472:SF27">
    <property type="entry name" value="PETROBACTIN IMPORT SYSTEM PERMEASE PROTEIN YCLN"/>
    <property type="match status" value="1"/>
</dbReference>
<evidence type="ECO:0000256" key="6">
    <source>
        <dbReference type="ARBA" id="ARBA00022989"/>
    </source>
</evidence>
<dbReference type="Pfam" id="PF01032">
    <property type="entry name" value="FecCD"/>
    <property type="match status" value="1"/>
</dbReference>
<keyword evidence="3" id="KW-0813">Transport</keyword>
<dbReference type="InterPro" id="IPR000522">
    <property type="entry name" value="ABC_transptr_permease_BtuC"/>
</dbReference>
<accession>A0A0P8YZB2</accession>
<keyword evidence="10" id="KW-1185">Reference proteome</keyword>
<comment type="similarity">
    <text evidence="2">Belongs to the binding-protein-dependent transport system permease family. FecCD subfamily.</text>
</comment>
<dbReference type="GO" id="GO:0022857">
    <property type="term" value="F:transmembrane transporter activity"/>
    <property type="evidence" value="ECO:0007669"/>
    <property type="project" value="InterPro"/>
</dbReference>
<evidence type="ECO:0000256" key="3">
    <source>
        <dbReference type="ARBA" id="ARBA00022448"/>
    </source>
</evidence>
<evidence type="ECO:0000256" key="5">
    <source>
        <dbReference type="ARBA" id="ARBA00022692"/>
    </source>
</evidence>
<dbReference type="GO" id="GO:0033214">
    <property type="term" value="P:siderophore-iron import into cell"/>
    <property type="evidence" value="ECO:0007669"/>
    <property type="project" value="TreeGrafter"/>
</dbReference>
<feature type="transmembrane region" description="Helical" evidence="8">
    <location>
        <begin position="303"/>
        <end position="321"/>
    </location>
</feature>
<dbReference type="STRING" id="36849.OXPF_10940"/>
<dbReference type="GO" id="GO:0005886">
    <property type="term" value="C:plasma membrane"/>
    <property type="evidence" value="ECO:0007669"/>
    <property type="project" value="UniProtKB-SubCell"/>
</dbReference>
<protein>
    <submittedName>
        <fullName evidence="9">Iron-uptake system permease protein FeuB</fullName>
    </submittedName>
</protein>
<comment type="subcellular location">
    <subcellularLocation>
        <location evidence="1">Cell membrane</location>
        <topology evidence="1">Multi-pass membrane protein</topology>
    </subcellularLocation>
</comment>
<comment type="caution">
    <text evidence="9">The sequence shown here is derived from an EMBL/GenBank/DDBJ whole genome shotgun (WGS) entry which is preliminary data.</text>
</comment>
<name>A0A0P8YZB2_9CLOT</name>
<evidence type="ECO:0000256" key="7">
    <source>
        <dbReference type="ARBA" id="ARBA00023136"/>
    </source>
</evidence>
<reference evidence="9 10" key="1">
    <citation type="submission" date="2015-09" db="EMBL/GenBank/DDBJ databases">
        <title>Genome sequence of Oxobacter pfennigii DSM 3222.</title>
        <authorList>
            <person name="Poehlein A."/>
            <person name="Bengelsdorf F.R."/>
            <person name="Schiel-Bengelsdorf B."/>
            <person name="Duerre P."/>
            <person name="Daniel R."/>
        </authorList>
    </citation>
    <scope>NUCLEOTIDE SEQUENCE [LARGE SCALE GENOMIC DNA]</scope>
    <source>
        <strain evidence="9 10">DSM 3222</strain>
    </source>
</reference>
<gene>
    <name evidence="9" type="primary">feuB</name>
    <name evidence="9" type="ORF">OXPF_10940</name>
</gene>
<evidence type="ECO:0000256" key="8">
    <source>
        <dbReference type="SAM" id="Phobius"/>
    </source>
</evidence>
<feature type="transmembrane region" description="Helical" evidence="8">
    <location>
        <begin position="145"/>
        <end position="167"/>
    </location>
</feature>
<dbReference type="CDD" id="cd06550">
    <property type="entry name" value="TM_ABC_iron-siderophores_like"/>
    <property type="match status" value="1"/>
</dbReference>
<feature type="transmembrane region" description="Helical" evidence="8">
    <location>
        <begin position="94"/>
        <end position="110"/>
    </location>
</feature>
<evidence type="ECO:0000313" key="9">
    <source>
        <dbReference type="EMBL" id="KPU45203.1"/>
    </source>
</evidence>
<evidence type="ECO:0000256" key="1">
    <source>
        <dbReference type="ARBA" id="ARBA00004651"/>
    </source>
</evidence>
<keyword evidence="4" id="KW-1003">Cell membrane</keyword>
<feature type="transmembrane region" description="Helical" evidence="8">
    <location>
        <begin position="275"/>
        <end position="297"/>
    </location>
</feature>
<keyword evidence="5 8" id="KW-0812">Transmembrane</keyword>
<evidence type="ECO:0000256" key="2">
    <source>
        <dbReference type="ARBA" id="ARBA00007935"/>
    </source>
</evidence>
<evidence type="ECO:0000256" key="4">
    <source>
        <dbReference type="ARBA" id="ARBA00022475"/>
    </source>
</evidence>
<dbReference type="OrthoDB" id="9811975at2"/>
<dbReference type="PANTHER" id="PTHR30472">
    <property type="entry name" value="FERRIC ENTEROBACTIN TRANSPORT SYSTEM PERMEASE PROTEIN"/>
    <property type="match status" value="1"/>
</dbReference>
<proteinExistence type="inferred from homology"/>
<dbReference type="Gene3D" id="1.10.3470.10">
    <property type="entry name" value="ABC transporter involved in vitamin B12 uptake, BtuC"/>
    <property type="match status" value="1"/>
</dbReference>
<dbReference type="AlphaFoldDB" id="A0A0P8YZB2"/>
<organism evidence="9 10">
    <name type="scientific">Oxobacter pfennigii</name>
    <dbReference type="NCBI Taxonomy" id="36849"/>
    <lineage>
        <taxon>Bacteria</taxon>
        <taxon>Bacillati</taxon>
        <taxon>Bacillota</taxon>
        <taxon>Clostridia</taxon>
        <taxon>Eubacteriales</taxon>
        <taxon>Clostridiaceae</taxon>
        <taxon>Oxobacter</taxon>
    </lineage>
</organism>
<feature type="transmembrane region" description="Helical" evidence="8">
    <location>
        <begin position="227"/>
        <end position="246"/>
    </location>
</feature>
<feature type="transmembrane region" description="Helical" evidence="8">
    <location>
        <begin position="187"/>
        <end position="206"/>
    </location>
</feature>
<keyword evidence="7 8" id="KW-0472">Membrane</keyword>
<feature type="transmembrane region" description="Helical" evidence="8">
    <location>
        <begin position="63"/>
        <end position="82"/>
    </location>
</feature>
<dbReference type="EMBL" id="LKET01000026">
    <property type="protein sequence ID" value="KPU45203.1"/>
    <property type="molecule type" value="Genomic_DNA"/>
</dbReference>
<keyword evidence="6 8" id="KW-1133">Transmembrane helix</keyword>
<evidence type="ECO:0000313" key="10">
    <source>
        <dbReference type="Proteomes" id="UP000050326"/>
    </source>
</evidence>
<dbReference type="InterPro" id="IPR037294">
    <property type="entry name" value="ABC_BtuC-like"/>
</dbReference>
<feature type="transmembrane region" description="Helical" evidence="8">
    <location>
        <begin position="116"/>
        <end position="138"/>
    </location>
</feature>
<dbReference type="RefSeq" id="WP_054874200.1">
    <property type="nucleotide sequence ID" value="NZ_LKET01000026.1"/>
</dbReference>